<dbReference type="OrthoDB" id="9762853at2"/>
<evidence type="ECO:0000313" key="2">
    <source>
        <dbReference type="Proteomes" id="UP000199109"/>
    </source>
</evidence>
<dbReference type="AlphaFoldDB" id="A0A1G6YV34"/>
<name>A0A1G6YV34_9FLAO</name>
<accession>A0A1G6YV34</accession>
<reference evidence="1 2" key="1">
    <citation type="submission" date="2016-10" db="EMBL/GenBank/DDBJ databases">
        <authorList>
            <person name="de Groot N.N."/>
        </authorList>
    </citation>
    <scope>NUCLEOTIDE SEQUENCE [LARGE SCALE GENOMIC DNA]</scope>
    <source>
        <strain evidence="1 2">DSM 23421</strain>
    </source>
</reference>
<dbReference type="RefSeq" id="WP_091866264.1">
    <property type="nucleotide sequence ID" value="NZ_FNAO01000002.1"/>
</dbReference>
<organism evidence="1 2">
    <name type="scientific">Pricia antarctica</name>
    <dbReference type="NCBI Taxonomy" id="641691"/>
    <lineage>
        <taxon>Bacteria</taxon>
        <taxon>Pseudomonadati</taxon>
        <taxon>Bacteroidota</taxon>
        <taxon>Flavobacteriia</taxon>
        <taxon>Flavobacteriales</taxon>
        <taxon>Flavobacteriaceae</taxon>
        <taxon>Pricia</taxon>
    </lineage>
</organism>
<evidence type="ECO:0008006" key="3">
    <source>
        <dbReference type="Google" id="ProtNLM"/>
    </source>
</evidence>
<keyword evidence="2" id="KW-1185">Reference proteome</keyword>
<dbReference type="Proteomes" id="UP000199109">
    <property type="component" value="Unassembled WGS sequence"/>
</dbReference>
<dbReference type="EMBL" id="FNAO01000002">
    <property type="protein sequence ID" value="SDD93497.1"/>
    <property type="molecule type" value="Genomic_DNA"/>
</dbReference>
<proteinExistence type="predicted"/>
<evidence type="ECO:0000313" key="1">
    <source>
        <dbReference type="EMBL" id="SDD93497.1"/>
    </source>
</evidence>
<dbReference type="STRING" id="641691.SAMN05421636_102365"/>
<protein>
    <recommendedName>
        <fullName evidence="3">Baseplate J-like protein</fullName>
    </recommendedName>
</protein>
<gene>
    <name evidence="1" type="ORF">SAMN05421636_102365</name>
</gene>
<sequence>MASPCSDIRNEFSWDHPGTAQSERQSLALDPNYALLDERSFADWIVFVRDYARFVHYFNSDNTADGNWEDFWSANPAIILANLAAASIDNFRETARQLLIELEKLEFQDNTASDNEHLQQHFQRFFDVFTTLLWQLDRHIAGLPDTLAIKDSLRSRINQQLSAPFQKWIAWHKHAVNGPNRLVDVNTSTLSDRLLNFKVLGADILPTENFYTTPPTPLLFSEDWLPEGETDWSTYIQNIAEDASIFGAGIAIPTDINAAIKHFFFTGVYEQFIQSFALIISESEKALEALLFNWNRHEPHFALFLAFLRLLTEEQAALNTLTDRHLRFYYERVLRIFPLAPKPHQAYLTATLAKHVSAYLLPMGTQFKAGKDETGQEIRFELTEDFVVNKGKVTELRSLFKAPNTLALYQFGDVERPIYKGVDKDRYFAAAVSNSADGIGEKKLASLDGRWHPFGNRSVDTNTDPDTWNIDLPRAEIGFAIASHYLFCRQGKRIISLKFEGTSLNALNGVKFKIALSTEKGWLEKEVIATANEYQLSIPIDADEDPILPIDPKVHEGDFDTSFPVLKAYLIHDDSVDFPYQALKNTLLSQIELKVVVEDKRDMSWSGSTGPLDVSKPFHPFGPAPGTGAVFVMGDKEVFQKKATISLHFNWKQKIDNTKYFSGFLDDSPKTKFQVLEDGTWSLENDSVDKEIVPATQNNVDLDNKIILGALNLIAPDFIENRPYSSKTTAGYLRFKLDGDWGHAIYAKALAEYAKNAPADDPPPPAPLPLFDPQLLEVSLDYDATQRIILDDSSATDEPAATFYHLHPFGLAARHGGTDKVRMFPELVPQSNTITPDGPQNNVGNDGGEWLIGIEDLAPPQVVSLLIQLAPGTADPLLEKPKDHIQWWYLKNNDWVPFEDKEVTDSTQQLLQSGLIRFSIPEEANTEHTLLPAGKTWIRATVETGVDAVNQIIGVHAQAFPVIMIDNSNDPALGALPLPAGTIAKLIDPVAAIKKVEQPYATFGGSAKEGSIAYYNRTGETLRHKARAITQWDFERIVLQQFPHIHKIKCLNHLRYEPGTTDPIYRELAPGHVTLISVADLRQLNGVDHLRPYTSLADLTAMHEYLSCRTTCFAEIHVRNPQFEPVKASFRVKFHLGYDTSFYEKQLNEDMVRHLSPWAFDNAIGIEFSTEMSKSVLINFIEERVYVDYLEDFVLSHTTDVTQQDVETVRPTKQVSILVSAREHDITLIDADAENEWIEDCGCAEEPITGQIMWVRQQ</sequence>